<dbReference type="InterPro" id="IPR032305">
    <property type="entry name" value="GTP-bd_M"/>
</dbReference>
<evidence type="ECO:0000313" key="9">
    <source>
        <dbReference type="Proteomes" id="UP000007488"/>
    </source>
</evidence>
<sequence length="597" mass="65572">MRVHGETEGLKSSVLERLDALYDLRIPQNQLWTESLVEEISSVSSGINREIAVYLDRKGNVTDVSIGDHQTVTLTEVAGKRNTRRLTGTRCLHTHPGGSGMLSSVDISSLKILRLDAMIAVSVRDGCPGELFVGVLSPENPDGIELFGPLSPGQTSFAELLESIRHTDDTLRKTLPENLSEAERTVLVGVQTQESRDLNGISEADVSLGELEELAKTAGATVVGKILQKRDSLSSSTIIGRGKLNELRLLAQALEADTVIFDCEISGTQQRNIEQILGIKVLSRPSLILDIFAQRARSREGMLQVELAQMEYRLPRLMGMGLSLSRLGGGIGTRGPGETKLETDRRHIRTRITHLRAQLAGIRKQRGVLRSERQKSGIPVVSIVGYTNAGKSTLLNTLCQTAVFAEDKLFATLDPTTRKLEFSDDRTVLLTDTVGFIRKLPHHLLEAFKSTLEEVVLSDLILIVVDASDPQVEDHIRIVDEILGELGASAKPAIIVLNKIDKLADNPVILSRENRPVIEISARTGLGLDHLKHGIEKILYSNRVRVKLAVPFQDGAVMAWLYANSKVLSATYDENVNIVQAELDKALLKKVSPYRIN</sequence>
<dbReference type="GO" id="GO:0043022">
    <property type="term" value="F:ribosome binding"/>
    <property type="evidence" value="ECO:0007669"/>
    <property type="project" value="TreeGrafter"/>
</dbReference>
<feature type="domain" description="Hflx-type G" evidence="7">
    <location>
        <begin position="379"/>
        <end position="543"/>
    </location>
</feature>
<organism evidence="8 9">
    <name type="scientific">Syntrophobotulus glycolicus (strain DSM 8271 / FlGlyR)</name>
    <dbReference type="NCBI Taxonomy" id="645991"/>
    <lineage>
        <taxon>Bacteria</taxon>
        <taxon>Bacillati</taxon>
        <taxon>Bacillota</taxon>
        <taxon>Clostridia</taxon>
        <taxon>Eubacteriales</taxon>
        <taxon>Desulfitobacteriaceae</taxon>
        <taxon>Syntrophobotulus</taxon>
    </lineage>
</organism>
<dbReference type="GO" id="GO:0005525">
    <property type="term" value="F:GTP binding"/>
    <property type="evidence" value="ECO:0007669"/>
    <property type="project" value="UniProtKB-UniRule"/>
</dbReference>
<dbReference type="OrthoDB" id="9812272at2"/>
<dbReference type="NCBIfam" id="TIGR03156">
    <property type="entry name" value="GTP_HflX"/>
    <property type="match status" value="1"/>
</dbReference>
<dbReference type="InterPro" id="IPR030394">
    <property type="entry name" value="G_HFLX_dom"/>
</dbReference>
<evidence type="ECO:0000256" key="3">
    <source>
        <dbReference type="ARBA" id="ARBA00022741"/>
    </source>
</evidence>
<dbReference type="RefSeq" id="WP_013626213.1">
    <property type="nucleotide sequence ID" value="NC_015172.1"/>
</dbReference>
<dbReference type="InterPro" id="IPR027417">
    <property type="entry name" value="P-loop_NTPase"/>
</dbReference>
<dbReference type="PRINTS" id="PR00326">
    <property type="entry name" value="GTP1OBG"/>
</dbReference>
<keyword evidence="2" id="KW-0479">Metal-binding</keyword>
<comment type="function">
    <text evidence="6">GTPase that associates with the 50S ribosomal subunit and may have a role during protein synthesis or ribosome biogenesis.</text>
</comment>
<evidence type="ECO:0000256" key="4">
    <source>
        <dbReference type="ARBA" id="ARBA00022842"/>
    </source>
</evidence>
<gene>
    <name evidence="6" type="primary">hflX</name>
    <name evidence="8" type="ordered locus">Sgly_3224</name>
</gene>
<keyword evidence="4" id="KW-0460">Magnesium</keyword>
<dbReference type="KEGG" id="sgy:Sgly_3224"/>
<evidence type="ECO:0000256" key="6">
    <source>
        <dbReference type="HAMAP-Rule" id="MF_00900"/>
    </source>
</evidence>
<dbReference type="AlphaFoldDB" id="F0T1R4"/>
<dbReference type="SUPFAM" id="SSF52540">
    <property type="entry name" value="P-loop containing nucleoside triphosphate hydrolases"/>
    <property type="match status" value="1"/>
</dbReference>
<dbReference type="Pfam" id="PF13167">
    <property type="entry name" value="GTP-bdg_N"/>
    <property type="match status" value="1"/>
</dbReference>
<dbReference type="InterPro" id="IPR006073">
    <property type="entry name" value="GTP-bd"/>
</dbReference>
<evidence type="ECO:0000313" key="8">
    <source>
        <dbReference type="EMBL" id="ADY57488.1"/>
    </source>
</evidence>
<dbReference type="PROSITE" id="PS51705">
    <property type="entry name" value="G_HFLX"/>
    <property type="match status" value="1"/>
</dbReference>
<comment type="subunit">
    <text evidence="6">Monomer. Associates with the 50S ribosomal subunit.</text>
</comment>
<dbReference type="CDD" id="cd01878">
    <property type="entry name" value="HflX"/>
    <property type="match status" value="1"/>
</dbReference>
<dbReference type="eggNOG" id="COG2262">
    <property type="taxonomic scope" value="Bacteria"/>
</dbReference>
<dbReference type="Pfam" id="PF01926">
    <property type="entry name" value="MMR_HSR1"/>
    <property type="match status" value="1"/>
</dbReference>
<dbReference type="PANTHER" id="PTHR10229:SF0">
    <property type="entry name" value="GTP-BINDING PROTEIN 6-RELATED"/>
    <property type="match status" value="1"/>
</dbReference>
<dbReference type="PANTHER" id="PTHR10229">
    <property type="entry name" value="GTP-BINDING PROTEIN HFLX"/>
    <property type="match status" value="1"/>
</dbReference>
<dbReference type="GO" id="GO:0003924">
    <property type="term" value="F:GTPase activity"/>
    <property type="evidence" value="ECO:0007669"/>
    <property type="project" value="UniProtKB-UniRule"/>
</dbReference>
<reference evidence="8 9" key="1">
    <citation type="journal article" date="2011" name="Stand. Genomic Sci.">
        <title>Complete genome sequence of Syntrophobotulus glycolicus type strain (FlGlyR).</title>
        <authorList>
            <person name="Han C."/>
            <person name="Mwirichia R."/>
            <person name="Chertkov O."/>
            <person name="Held B."/>
            <person name="Lapidus A."/>
            <person name="Nolan M."/>
            <person name="Lucas S."/>
            <person name="Hammon N."/>
            <person name="Deshpande S."/>
            <person name="Cheng J.F."/>
            <person name="Tapia R."/>
            <person name="Goodwin L."/>
            <person name="Pitluck S."/>
            <person name="Huntemann M."/>
            <person name="Liolios K."/>
            <person name="Ivanova N."/>
            <person name="Pagani I."/>
            <person name="Mavromatis K."/>
            <person name="Ovchinikova G."/>
            <person name="Pati A."/>
            <person name="Chen A."/>
            <person name="Palaniappan K."/>
            <person name="Land M."/>
            <person name="Hauser L."/>
            <person name="Brambilla E.M."/>
            <person name="Rohde M."/>
            <person name="Spring S."/>
            <person name="Sikorski J."/>
            <person name="Goker M."/>
            <person name="Woyke T."/>
            <person name="Bristow J."/>
            <person name="Eisen J.A."/>
            <person name="Markowitz V."/>
            <person name="Hugenholtz P."/>
            <person name="Kyrpides N.C."/>
            <person name="Klenk H.P."/>
            <person name="Detter J.C."/>
        </authorList>
    </citation>
    <scope>NUCLEOTIDE SEQUENCE [LARGE SCALE GENOMIC DNA]</scope>
    <source>
        <strain evidence="9">DSM 8271 / FlGlyR</strain>
    </source>
</reference>
<reference evidence="9" key="2">
    <citation type="submission" date="2011-02" db="EMBL/GenBank/DDBJ databases">
        <title>The complete genome of Syntrophobotulus glycolicus DSM 8271.</title>
        <authorList>
            <person name="Lucas S."/>
            <person name="Copeland A."/>
            <person name="Lapidus A."/>
            <person name="Bruce D."/>
            <person name="Goodwin L."/>
            <person name="Pitluck S."/>
            <person name="Kyrpides N."/>
            <person name="Mavromatis K."/>
            <person name="Pagani I."/>
            <person name="Ivanova N."/>
            <person name="Mikhailova N."/>
            <person name="Chertkov O."/>
            <person name="Held B."/>
            <person name="Detter J.C."/>
            <person name="Tapia R."/>
            <person name="Han C."/>
            <person name="Land M."/>
            <person name="Hauser L."/>
            <person name="Markowitz V."/>
            <person name="Cheng J.-F."/>
            <person name="Hugenholtz P."/>
            <person name="Woyke T."/>
            <person name="Wu D."/>
            <person name="Spring S."/>
            <person name="Schroeder M."/>
            <person name="Brambilla E."/>
            <person name="Klenk H.-P."/>
            <person name="Eisen J.A."/>
        </authorList>
    </citation>
    <scope>NUCLEOTIDE SEQUENCE [LARGE SCALE GENOMIC DNA]</scope>
    <source>
        <strain evidence="9">DSM 8271 / FlGlyR</strain>
    </source>
</reference>
<dbReference type="GO" id="GO:0046872">
    <property type="term" value="F:metal ion binding"/>
    <property type="evidence" value="ECO:0007669"/>
    <property type="project" value="UniProtKB-KW"/>
</dbReference>
<evidence type="ECO:0000256" key="5">
    <source>
        <dbReference type="ARBA" id="ARBA00023134"/>
    </source>
</evidence>
<evidence type="ECO:0000256" key="1">
    <source>
        <dbReference type="ARBA" id="ARBA00022490"/>
    </source>
</evidence>
<dbReference type="GO" id="GO:0005737">
    <property type="term" value="C:cytoplasm"/>
    <property type="evidence" value="ECO:0007669"/>
    <property type="project" value="UniProtKB-SubCell"/>
</dbReference>
<dbReference type="Gene3D" id="6.10.250.2860">
    <property type="match status" value="1"/>
</dbReference>
<keyword evidence="3 6" id="KW-0547">Nucleotide-binding</keyword>
<dbReference type="STRING" id="645991.Sgly_3224"/>
<keyword evidence="1 6" id="KW-0963">Cytoplasm</keyword>
<comment type="similarity">
    <text evidence="6">Belongs to the TRAFAC class OBG-HflX-like GTPase superfamily. HflX GTPase family.</text>
</comment>
<dbReference type="HAMAP" id="MF_00900">
    <property type="entry name" value="GTPase_HflX"/>
    <property type="match status" value="1"/>
</dbReference>
<dbReference type="FunFam" id="3.40.50.11060:FF:000001">
    <property type="entry name" value="GTPase HflX"/>
    <property type="match status" value="1"/>
</dbReference>
<dbReference type="Proteomes" id="UP000007488">
    <property type="component" value="Chromosome"/>
</dbReference>
<evidence type="ECO:0000256" key="2">
    <source>
        <dbReference type="ARBA" id="ARBA00022723"/>
    </source>
</evidence>
<dbReference type="Gene3D" id="3.40.50.300">
    <property type="entry name" value="P-loop containing nucleotide triphosphate hydrolases"/>
    <property type="match status" value="1"/>
</dbReference>
<dbReference type="InterPro" id="IPR025121">
    <property type="entry name" value="GTPase_HflX_N"/>
</dbReference>
<keyword evidence="9" id="KW-1185">Reference proteome</keyword>
<protein>
    <recommendedName>
        <fullName evidence="6">GTPase HflX</fullName>
    </recommendedName>
    <alternativeName>
        <fullName evidence="6">GTP-binding protein HflX</fullName>
    </alternativeName>
</protein>
<dbReference type="Gene3D" id="3.40.50.11060">
    <property type="entry name" value="GTPase HflX, N-terminal domain"/>
    <property type="match status" value="1"/>
</dbReference>
<keyword evidence="5 6" id="KW-0342">GTP-binding</keyword>
<dbReference type="InterPro" id="IPR016496">
    <property type="entry name" value="GTPase_HflX"/>
</dbReference>
<dbReference type="Pfam" id="PF16360">
    <property type="entry name" value="GTP-bdg_M"/>
    <property type="match status" value="1"/>
</dbReference>
<name>F0T1R4_SYNGF</name>
<accession>F0T1R4</accession>
<evidence type="ECO:0000259" key="7">
    <source>
        <dbReference type="PROSITE" id="PS51705"/>
    </source>
</evidence>
<dbReference type="InterPro" id="IPR042108">
    <property type="entry name" value="GTPase_HflX_N_sf"/>
</dbReference>
<comment type="subcellular location">
    <subcellularLocation>
        <location evidence="6">Cytoplasm</location>
    </subcellularLocation>
    <text evidence="6">May associate with membranes.</text>
</comment>
<proteinExistence type="inferred from homology"/>
<dbReference type="HOGENOM" id="CLU_019597_7_1_9"/>
<dbReference type="EMBL" id="CP002547">
    <property type="protein sequence ID" value="ADY57488.1"/>
    <property type="molecule type" value="Genomic_DNA"/>
</dbReference>